<evidence type="ECO:0000313" key="2">
    <source>
        <dbReference type="Proteomes" id="UP001367508"/>
    </source>
</evidence>
<dbReference type="AlphaFoldDB" id="A0AAN9N0F7"/>
<reference evidence="1 2" key="1">
    <citation type="submission" date="2024-01" db="EMBL/GenBank/DDBJ databases">
        <title>The genomes of 5 underutilized Papilionoideae crops provide insights into root nodulation and disease resistanc.</title>
        <authorList>
            <person name="Jiang F."/>
        </authorList>
    </citation>
    <scope>NUCLEOTIDE SEQUENCE [LARGE SCALE GENOMIC DNA]</scope>
    <source>
        <strain evidence="1">LVBAO_FW01</strain>
        <tissue evidence="1">Leaves</tissue>
    </source>
</reference>
<dbReference type="Proteomes" id="UP001367508">
    <property type="component" value="Unassembled WGS sequence"/>
</dbReference>
<accession>A0AAN9N0F7</accession>
<organism evidence="1 2">
    <name type="scientific">Canavalia gladiata</name>
    <name type="common">Sword bean</name>
    <name type="synonym">Dolichos gladiatus</name>
    <dbReference type="NCBI Taxonomy" id="3824"/>
    <lineage>
        <taxon>Eukaryota</taxon>
        <taxon>Viridiplantae</taxon>
        <taxon>Streptophyta</taxon>
        <taxon>Embryophyta</taxon>
        <taxon>Tracheophyta</taxon>
        <taxon>Spermatophyta</taxon>
        <taxon>Magnoliopsida</taxon>
        <taxon>eudicotyledons</taxon>
        <taxon>Gunneridae</taxon>
        <taxon>Pentapetalae</taxon>
        <taxon>rosids</taxon>
        <taxon>fabids</taxon>
        <taxon>Fabales</taxon>
        <taxon>Fabaceae</taxon>
        <taxon>Papilionoideae</taxon>
        <taxon>50 kb inversion clade</taxon>
        <taxon>NPAAA clade</taxon>
        <taxon>indigoferoid/millettioid clade</taxon>
        <taxon>Phaseoleae</taxon>
        <taxon>Canavalia</taxon>
    </lineage>
</organism>
<name>A0AAN9N0F7_CANGL</name>
<keyword evidence="2" id="KW-1185">Reference proteome</keyword>
<comment type="caution">
    <text evidence="1">The sequence shown here is derived from an EMBL/GenBank/DDBJ whole genome shotgun (WGS) entry which is preliminary data.</text>
</comment>
<dbReference type="EMBL" id="JAYMYQ010000001">
    <property type="protein sequence ID" value="KAK7360968.1"/>
    <property type="molecule type" value="Genomic_DNA"/>
</dbReference>
<proteinExistence type="predicted"/>
<protein>
    <submittedName>
        <fullName evidence="1">Uncharacterized protein</fullName>
    </submittedName>
</protein>
<gene>
    <name evidence="1" type="ORF">VNO77_02989</name>
</gene>
<sequence>MLTLEEPPADRPQHGVRLHAKKMFESQERGSVVSALHATTRFGIRFPPKPFLPQNLFIFLAGQRVTGTLIQVQSSSMNYGEYAKCLGCLLRC</sequence>
<evidence type="ECO:0000313" key="1">
    <source>
        <dbReference type="EMBL" id="KAK7360968.1"/>
    </source>
</evidence>